<name>A0ABU6QK38_9FABA</name>
<proteinExistence type="predicted"/>
<evidence type="ECO:0000313" key="3">
    <source>
        <dbReference type="EMBL" id="MED6111881.1"/>
    </source>
</evidence>
<feature type="domain" description="PB1-like" evidence="2">
    <location>
        <begin position="1"/>
        <end position="105"/>
    </location>
</feature>
<reference evidence="3 4" key="1">
    <citation type="journal article" date="2023" name="Plants (Basel)">
        <title>Bridging the Gap: Combining Genomics and Transcriptomics Approaches to Understand Stylosanthes scabra, an Orphan Legume from the Brazilian Caatinga.</title>
        <authorList>
            <person name="Ferreira-Neto J.R.C."/>
            <person name="da Silva M.D."/>
            <person name="Binneck E."/>
            <person name="de Melo N.F."/>
            <person name="da Silva R.H."/>
            <person name="de Melo A.L.T.M."/>
            <person name="Pandolfi V."/>
            <person name="Bustamante F.O."/>
            <person name="Brasileiro-Vidal A.C."/>
            <person name="Benko-Iseppon A.M."/>
        </authorList>
    </citation>
    <scope>NUCLEOTIDE SEQUENCE [LARGE SCALE GENOMIC DNA]</scope>
    <source>
        <tissue evidence="3">Leaves</tissue>
    </source>
</reference>
<gene>
    <name evidence="3" type="ORF">PIB30_056419</name>
</gene>
<evidence type="ECO:0000259" key="2">
    <source>
        <dbReference type="Pfam" id="PF26130"/>
    </source>
</evidence>
<evidence type="ECO:0000313" key="4">
    <source>
        <dbReference type="Proteomes" id="UP001341840"/>
    </source>
</evidence>
<dbReference type="EMBL" id="JASCZI010000451">
    <property type="protein sequence ID" value="MED6111881.1"/>
    <property type="molecule type" value="Genomic_DNA"/>
</dbReference>
<dbReference type="Pfam" id="PF26130">
    <property type="entry name" value="PB1-like"/>
    <property type="match status" value="1"/>
</dbReference>
<keyword evidence="4" id="KW-1185">Reference proteome</keyword>
<feature type="compositionally biased region" description="Basic residues" evidence="1">
    <location>
        <begin position="183"/>
        <end position="207"/>
    </location>
</feature>
<dbReference type="InterPro" id="IPR058594">
    <property type="entry name" value="PB1-like_dom_pln"/>
</dbReference>
<comment type="caution">
    <text evidence="3">The sequence shown here is derived from an EMBL/GenBank/DDBJ whole genome shotgun (WGS) entry which is preliminary data.</text>
</comment>
<feature type="compositionally biased region" description="Low complexity" evidence="1">
    <location>
        <begin position="140"/>
        <end position="150"/>
    </location>
</feature>
<evidence type="ECO:0000256" key="1">
    <source>
        <dbReference type="SAM" id="MobiDB-lite"/>
    </source>
</evidence>
<feature type="compositionally biased region" description="Gly residues" evidence="1">
    <location>
        <begin position="264"/>
        <end position="275"/>
    </location>
</feature>
<feature type="compositionally biased region" description="Gly residues" evidence="1">
    <location>
        <begin position="238"/>
        <end position="252"/>
    </location>
</feature>
<feature type="compositionally biased region" description="Low complexity" evidence="1">
    <location>
        <begin position="172"/>
        <end position="181"/>
    </location>
</feature>
<sequence length="292" mass="30836">MDAFVVPVIFHGGRLERLASGEFGYAGGEEEKFPPMDVDYVNKEDLLILIRELGYIEISQLYRHDPTQINFEDGLHELVTDMDINNMCDCCLNNNLKEFHIYIEHNVNIPVPAVGNANIPEPADVNVNIPESAGVNVVISSSSSSSSSSSDDGGYESAEDEPYKPPPPGYESASSDAVDASVKARKKKGKAGAARKKKYAGKRKKYHVLSGSGSRSGSGSGPSVGDGVGSGVVSNAGHGSGVGLGHVDGGRLGQNMDGLDLMGQQGGPNTEGGVDGPVESLEEDYEYHSEGF</sequence>
<accession>A0ABU6QK38</accession>
<feature type="compositionally biased region" description="Gly residues" evidence="1">
    <location>
        <begin position="214"/>
        <end position="230"/>
    </location>
</feature>
<protein>
    <recommendedName>
        <fullName evidence="2">PB1-like domain-containing protein</fullName>
    </recommendedName>
</protein>
<dbReference type="Proteomes" id="UP001341840">
    <property type="component" value="Unassembled WGS sequence"/>
</dbReference>
<feature type="region of interest" description="Disordered" evidence="1">
    <location>
        <begin position="140"/>
        <end position="292"/>
    </location>
</feature>
<organism evidence="3 4">
    <name type="scientific">Stylosanthes scabra</name>
    <dbReference type="NCBI Taxonomy" id="79078"/>
    <lineage>
        <taxon>Eukaryota</taxon>
        <taxon>Viridiplantae</taxon>
        <taxon>Streptophyta</taxon>
        <taxon>Embryophyta</taxon>
        <taxon>Tracheophyta</taxon>
        <taxon>Spermatophyta</taxon>
        <taxon>Magnoliopsida</taxon>
        <taxon>eudicotyledons</taxon>
        <taxon>Gunneridae</taxon>
        <taxon>Pentapetalae</taxon>
        <taxon>rosids</taxon>
        <taxon>fabids</taxon>
        <taxon>Fabales</taxon>
        <taxon>Fabaceae</taxon>
        <taxon>Papilionoideae</taxon>
        <taxon>50 kb inversion clade</taxon>
        <taxon>dalbergioids sensu lato</taxon>
        <taxon>Dalbergieae</taxon>
        <taxon>Pterocarpus clade</taxon>
        <taxon>Stylosanthes</taxon>
    </lineage>
</organism>